<gene>
    <name evidence="2" type="ORF">KJI95_07445</name>
</gene>
<comment type="caution">
    <text evidence="2">The sequence shown here is derived from an EMBL/GenBank/DDBJ whole genome shotgun (WGS) entry which is preliminary data.</text>
</comment>
<reference evidence="2 3" key="1">
    <citation type="submission" date="2021-05" db="EMBL/GenBank/DDBJ databases">
        <title>Shewanella sp. JM162201.</title>
        <authorList>
            <person name="Xu S."/>
            <person name="Li A."/>
        </authorList>
    </citation>
    <scope>NUCLEOTIDE SEQUENCE [LARGE SCALE GENOMIC DNA]</scope>
    <source>
        <strain evidence="2 3">JM162201</strain>
    </source>
</reference>
<proteinExistence type="predicted"/>
<feature type="transmembrane region" description="Helical" evidence="1">
    <location>
        <begin position="12"/>
        <end position="33"/>
    </location>
</feature>
<evidence type="ECO:0000313" key="3">
    <source>
        <dbReference type="Proteomes" id="UP001195903"/>
    </source>
</evidence>
<keyword evidence="1" id="KW-0472">Membrane</keyword>
<dbReference type="RefSeq" id="WP_214506551.1">
    <property type="nucleotide sequence ID" value="NZ_JAHEPS010000002.1"/>
</dbReference>
<protein>
    <submittedName>
        <fullName evidence="2">Uncharacterized protein</fullName>
    </submittedName>
</protein>
<feature type="transmembrane region" description="Helical" evidence="1">
    <location>
        <begin position="71"/>
        <end position="94"/>
    </location>
</feature>
<organism evidence="2 3">
    <name type="scientific">Shewanella jiangmenensis</name>
    <dbReference type="NCBI Taxonomy" id="2837387"/>
    <lineage>
        <taxon>Bacteria</taxon>
        <taxon>Pseudomonadati</taxon>
        <taxon>Pseudomonadota</taxon>
        <taxon>Gammaproteobacteria</taxon>
        <taxon>Alteromonadales</taxon>
        <taxon>Shewanellaceae</taxon>
        <taxon>Shewanella</taxon>
    </lineage>
</organism>
<keyword evidence="1" id="KW-1133">Transmembrane helix</keyword>
<keyword evidence="3" id="KW-1185">Reference proteome</keyword>
<feature type="transmembrane region" description="Helical" evidence="1">
    <location>
        <begin position="39"/>
        <end position="59"/>
    </location>
</feature>
<dbReference type="EMBL" id="JAHEPS010000002">
    <property type="protein sequence ID" value="MBT1444359.1"/>
    <property type="molecule type" value="Genomic_DNA"/>
</dbReference>
<keyword evidence="1" id="KW-0812">Transmembrane</keyword>
<evidence type="ECO:0000313" key="2">
    <source>
        <dbReference type="EMBL" id="MBT1444359.1"/>
    </source>
</evidence>
<name>A0ABS5V1L5_9GAMM</name>
<evidence type="ECO:0000256" key="1">
    <source>
        <dbReference type="SAM" id="Phobius"/>
    </source>
</evidence>
<accession>A0ABS5V1L5</accession>
<dbReference type="Proteomes" id="UP001195903">
    <property type="component" value="Unassembled WGS sequence"/>
</dbReference>
<sequence length="96" mass="10269">MEQRLQSKNAFFWLLGVTGLVLTMPFVAMQLGADVHWSGADFVVMAALLLTTGTALILLARKLPPRRFAAAAVLVLLGFVLVWAELAVGLVFGIGS</sequence>